<proteinExistence type="predicted"/>
<reference evidence="1" key="1">
    <citation type="journal article" date="2015" name="Nature">
        <title>Complex archaea that bridge the gap between prokaryotes and eukaryotes.</title>
        <authorList>
            <person name="Spang A."/>
            <person name="Saw J.H."/>
            <person name="Jorgensen S.L."/>
            <person name="Zaremba-Niedzwiedzka K."/>
            <person name="Martijn J."/>
            <person name="Lind A.E."/>
            <person name="van Eijk R."/>
            <person name="Schleper C."/>
            <person name="Guy L."/>
            <person name="Ettema T.J."/>
        </authorList>
    </citation>
    <scope>NUCLEOTIDE SEQUENCE</scope>
</reference>
<gene>
    <name evidence="1" type="ORF">LCGC14_1271070</name>
</gene>
<dbReference type="EMBL" id="LAZR01007134">
    <property type="protein sequence ID" value="KKM87219.1"/>
    <property type="molecule type" value="Genomic_DNA"/>
</dbReference>
<sequence length="170" mass="18910">MRMDRMLPYALLWEQEVPGSNPGAPTCNSLRHPDLPLRSFSGQPSACPFACPFGEVAEPAPWKTPFGVQYGRSARVERTNFSNRTKPWALLRQPPFAIIVGIHDVIPWRRYPLPVPGLPAAPVEPQADPGPLRRLLLHLASRYSRRVSTVSCSSNGSMCSYTISIVCRSR</sequence>
<name>A0A0F9KY49_9ZZZZ</name>
<evidence type="ECO:0000313" key="1">
    <source>
        <dbReference type="EMBL" id="KKM87219.1"/>
    </source>
</evidence>
<dbReference type="AlphaFoldDB" id="A0A0F9KY49"/>
<organism evidence="1">
    <name type="scientific">marine sediment metagenome</name>
    <dbReference type="NCBI Taxonomy" id="412755"/>
    <lineage>
        <taxon>unclassified sequences</taxon>
        <taxon>metagenomes</taxon>
        <taxon>ecological metagenomes</taxon>
    </lineage>
</organism>
<protein>
    <submittedName>
        <fullName evidence="1">Uncharacterized protein</fullName>
    </submittedName>
</protein>
<comment type="caution">
    <text evidence="1">The sequence shown here is derived from an EMBL/GenBank/DDBJ whole genome shotgun (WGS) entry which is preliminary data.</text>
</comment>
<accession>A0A0F9KY49</accession>